<dbReference type="InterPro" id="IPR054559">
    <property type="entry name" value="PSMD12-CSN4-like_N"/>
</dbReference>
<dbReference type="Pfam" id="PF18098">
    <property type="entry name" value="RPN5_C"/>
    <property type="match status" value="1"/>
</dbReference>
<sequence>MDDERMLKMEHDYKEEVDALLPITENLAQNGRLQDAINQLLGLEKQTRNASDVNSTARLLVAIVRLCFEAKEWKLINDYVTLLSKKHGQLKRAIGAMVEEAMTFLDQTPSLEAKLELIDSLRAVTEGKMFVERERARLTRMLSKIREDEGKIAEAADILQELQVETFGSMDKREKTDFILEQVRLCLAKKDYIRAGIISRKVSTKFFSEPEQQDLKLRYYRLMIEIASHDEDFLAVCKYYREIFDTPSIQADEAQWREILQNVVSYIALAPYNHEQSDLIHRIAIEPQLTKLPLYKQLIKNFTTDELMRWSRIMEVYGTTLSQTTVFQANTDIGKQNWDSLHKRVIEHNLRVIAKYYTRVTSERLTQLLDLPAADVEEHLSKLVVSKTVYAKIDRPAGLVNFVAPQDGNERLDQWSTNVNSLLSLVDKTTHLIAKEEMIHKISKAM</sequence>
<protein>
    <submittedName>
        <fullName evidence="4">PCI domain-containing protein</fullName>
    </submittedName>
</protein>
<feature type="domain" description="PCI" evidence="3">
    <location>
        <begin position="235"/>
        <end position="407"/>
    </location>
</feature>
<gene>
    <name evidence="4" type="ORF">BJ085DRAFT_16503</name>
</gene>
<dbReference type="InterPro" id="IPR000717">
    <property type="entry name" value="PCI_dom"/>
</dbReference>
<dbReference type="GO" id="GO:0005634">
    <property type="term" value="C:nucleus"/>
    <property type="evidence" value="ECO:0007669"/>
    <property type="project" value="UniProtKB-ARBA"/>
</dbReference>
<evidence type="ECO:0000313" key="5">
    <source>
        <dbReference type="Proteomes" id="UP000268162"/>
    </source>
</evidence>
<keyword evidence="5" id="KW-1185">Reference proteome</keyword>
<dbReference type="PANTHER" id="PTHR10855">
    <property type="entry name" value="26S PROTEASOME NON-ATPASE REGULATORY SUBUNIT 12/COP9 SIGNALOSOME COMPLEX SUBUNIT 4"/>
    <property type="match status" value="1"/>
</dbReference>
<evidence type="ECO:0000313" key="4">
    <source>
        <dbReference type="EMBL" id="RKP39109.1"/>
    </source>
</evidence>
<evidence type="ECO:0000256" key="2">
    <source>
        <dbReference type="ARBA" id="ARBA00022942"/>
    </source>
</evidence>
<evidence type="ECO:0000259" key="3">
    <source>
        <dbReference type="PROSITE" id="PS50250"/>
    </source>
</evidence>
<dbReference type="PANTHER" id="PTHR10855:SF1">
    <property type="entry name" value="26S PROTEASOME NON-ATPASE REGULATORY SUBUNIT 12"/>
    <property type="match status" value="1"/>
</dbReference>
<dbReference type="EMBL" id="ML002298">
    <property type="protein sequence ID" value="RKP39109.1"/>
    <property type="molecule type" value="Genomic_DNA"/>
</dbReference>
<dbReference type="SUPFAM" id="SSF46785">
    <property type="entry name" value="Winged helix' DNA-binding domain"/>
    <property type="match status" value="1"/>
</dbReference>
<accession>A0A4V1J5H8</accession>
<dbReference type="Pfam" id="PF22241">
    <property type="entry name" value="PSMD12-CSN4_N"/>
    <property type="match status" value="1"/>
</dbReference>
<dbReference type="STRING" id="215637.A0A4V1J5H8"/>
<dbReference type="Gene3D" id="1.10.10.10">
    <property type="entry name" value="Winged helix-like DNA-binding domain superfamily/Winged helix DNA-binding domain"/>
    <property type="match status" value="1"/>
</dbReference>
<dbReference type="Pfam" id="PF01399">
    <property type="entry name" value="PCI"/>
    <property type="match status" value="1"/>
</dbReference>
<dbReference type="InterPro" id="IPR036388">
    <property type="entry name" value="WH-like_DNA-bd_sf"/>
</dbReference>
<keyword evidence="2" id="KW-0647">Proteasome</keyword>
<dbReference type="InterPro" id="IPR036390">
    <property type="entry name" value="WH_DNA-bd_sf"/>
</dbReference>
<dbReference type="InterPro" id="IPR040896">
    <property type="entry name" value="RPN5_C"/>
</dbReference>
<dbReference type="Proteomes" id="UP000268162">
    <property type="component" value="Unassembled WGS sequence"/>
</dbReference>
<proteinExistence type="inferred from homology"/>
<dbReference type="GO" id="GO:0008541">
    <property type="term" value="C:proteasome regulatory particle, lid subcomplex"/>
    <property type="evidence" value="ECO:0007669"/>
    <property type="project" value="TreeGrafter"/>
</dbReference>
<dbReference type="FunFam" id="1.10.10.10:FF:000070">
    <property type="entry name" value="26S proteasome non-ATPase regulatory subunit 12"/>
    <property type="match status" value="1"/>
</dbReference>
<dbReference type="InterPro" id="IPR040134">
    <property type="entry name" value="PSMD12/CSN4"/>
</dbReference>
<evidence type="ECO:0000256" key="1">
    <source>
        <dbReference type="ARBA" id="ARBA00006397"/>
    </source>
</evidence>
<dbReference type="OrthoDB" id="268763at2759"/>
<dbReference type="GO" id="GO:0005737">
    <property type="term" value="C:cytoplasm"/>
    <property type="evidence" value="ECO:0007669"/>
    <property type="project" value="TreeGrafter"/>
</dbReference>
<reference evidence="5" key="1">
    <citation type="journal article" date="2018" name="Nat. Microbiol.">
        <title>Leveraging single-cell genomics to expand the fungal tree of life.</title>
        <authorList>
            <person name="Ahrendt S.R."/>
            <person name="Quandt C.A."/>
            <person name="Ciobanu D."/>
            <person name="Clum A."/>
            <person name="Salamov A."/>
            <person name="Andreopoulos B."/>
            <person name="Cheng J.F."/>
            <person name="Woyke T."/>
            <person name="Pelin A."/>
            <person name="Henrissat B."/>
            <person name="Reynolds N.K."/>
            <person name="Benny G.L."/>
            <person name="Smith M.E."/>
            <person name="James T.Y."/>
            <person name="Grigoriev I.V."/>
        </authorList>
    </citation>
    <scope>NUCLEOTIDE SEQUENCE [LARGE SCALE GENOMIC DNA]</scope>
    <source>
        <strain evidence="5">RSA 468</strain>
    </source>
</reference>
<dbReference type="AlphaFoldDB" id="A0A4V1J5H8"/>
<organism evidence="4 5">
    <name type="scientific">Dimargaris cristalligena</name>
    <dbReference type="NCBI Taxonomy" id="215637"/>
    <lineage>
        <taxon>Eukaryota</taxon>
        <taxon>Fungi</taxon>
        <taxon>Fungi incertae sedis</taxon>
        <taxon>Zoopagomycota</taxon>
        <taxon>Kickxellomycotina</taxon>
        <taxon>Dimargaritomycetes</taxon>
        <taxon>Dimargaritales</taxon>
        <taxon>Dimargaritaceae</taxon>
        <taxon>Dimargaris</taxon>
    </lineage>
</organism>
<dbReference type="PROSITE" id="PS50250">
    <property type="entry name" value="PCI"/>
    <property type="match status" value="1"/>
</dbReference>
<name>A0A4V1J5H8_9FUNG</name>
<comment type="similarity">
    <text evidence="1">Belongs to the proteasome subunit p55 family.</text>
</comment>
<dbReference type="SMART" id="SM00088">
    <property type="entry name" value="PINT"/>
    <property type="match status" value="1"/>
</dbReference>